<feature type="compositionally biased region" description="Polar residues" evidence="1">
    <location>
        <begin position="56"/>
        <end position="68"/>
    </location>
</feature>
<evidence type="ECO:0000313" key="5">
    <source>
        <dbReference type="Proteomes" id="UP000198372"/>
    </source>
</evidence>
<dbReference type="EMBL" id="FMSP01000006">
    <property type="protein sequence ID" value="SCV70587.1"/>
    <property type="molecule type" value="Genomic_DNA"/>
</dbReference>
<organism evidence="4 5">
    <name type="scientific">Microbotryum intermedium</name>
    <dbReference type="NCBI Taxonomy" id="269621"/>
    <lineage>
        <taxon>Eukaryota</taxon>
        <taxon>Fungi</taxon>
        <taxon>Dikarya</taxon>
        <taxon>Basidiomycota</taxon>
        <taxon>Pucciniomycotina</taxon>
        <taxon>Microbotryomycetes</taxon>
        <taxon>Microbotryales</taxon>
        <taxon>Microbotryaceae</taxon>
        <taxon>Microbotryum</taxon>
    </lineage>
</organism>
<keyword evidence="3" id="KW-0732">Signal</keyword>
<evidence type="ECO:0000313" key="4">
    <source>
        <dbReference type="EMBL" id="SCV70587.1"/>
    </source>
</evidence>
<protein>
    <submittedName>
        <fullName evidence="4">BQ2448_3349 protein</fullName>
    </submittedName>
</protein>
<evidence type="ECO:0000256" key="1">
    <source>
        <dbReference type="SAM" id="MobiDB-lite"/>
    </source>
</evidence>
<sequence length="371" mass="38555">MRFFSVVAALAIASSVAATGELKCPPLARTQNCAPPPHLESALHGPGKKHPKPPVTASSGSGKSNQNKPPVPSHLKGSHLKGTPASDTTSAKIRGVRGSARDFEPGPVSSPTLLIDAGVYAMVNVKTGAFLGINLVNGSTFATLTNVPTLVTVSAVELEGGDVSSLVISASADITTGLHLAGLLDVDARLQLSVGGVAGSEPTCSRKSARPVYTKLQAENVFPFNTAYFRAVSCGAKLKDDKRMVKRSVTDDVLGLAADVVANVALKIGAVADIVVPGIGKIAASVCLIAEASVDAEVLALTSINKGALELGLNAFVDAEASTFIMLKIDRFTFEHALVFAPHRYPLYIGSPILYFGFSYAFLDLFLVMGL</sequence>
<keyword evidence="2" id="KW-1133">Transmembrane helix</keyword>
<dbReference type="Proteomes" id="UP000198372">
    <property type="component" value="Unassembled WGS sequence"/>
</dbReference>
<feature type="transmembrane region" description="Helical" evidence="2">
    <location>
        <begin position="345"/>
        <end position="368"/>
    </location>
</feature>
<reference evidence="5" key="1">
    <citation type="submission" date="2016-09" db="EMBL/GenBank/DDBJ databases">
        <authorList>
            <person name="Jeantristanb JTB J.-T."/>
            <person name="Ricardo R."/>
        </authorList>
    </citation>
    <scope>NUCLEOTIDE SEQUENCE [LARGE SCALE GENOMIC DNA]</scope>
</reference>
<feature type="signal peptide" evidence="3">
    <location>
        <begin position="1"/>
        <end position="18"/>
    </location>
</feature>
<keyword evidence="2" id="KW-0472">Membrane</keyword>
<feature type="region of interest" description="Disordered" evidence="1">
    <location>
        <begin position="33"/>
        <end position="91"/>
    </location>
</feature>
<keyword evidence="5" id="KW-1185">Reference proteome</keyword>
<keyword evidence="2" id="KW-0812">Transmembrane</keyword>
<name>A0A238FBQ0_9BASI</name>
<accession>A0A238FBQ0</accession>
<dbReference type="OrthoDB" id="10557623at2759"/>
<evidence type="ECO:0000256" key="3">
    <source>
        <dbReference type="SAM" id="SignalP"/>
    </source>
</evidence>
<gene>
    <name evidence="4" type="ORF">BQ2448_3349</name>
</gene>
<proteinExistence type="predicted"/>
<dbReference type="AlphaFoldDB" id="A0A238FBQ0"/>
<evidence type="ECO:0000256" key="2">
    <source>
        <dbReference type="SAM" id="Phobius"/>
    </source>
</evidence>
<feature type="chain" id="PRO_5012827977" evidence="3">
    <location>
        <begin position="19"/>
        <end position="371"/>
    </location>
</feature>